<evidence type="ECO:0000256" key="14">
    <source>
        <dbReference type="PIRSR" id="PIRSR001093-2"/>
    </source>
</evidence>
<reference evidence="18" key="1">
    <citation type="submission" date="2025-08" db="UniProtKB">
        <authorList>
            <consortium name="Ensembl"/>
        </authorList>
    </citation>
    <scope>IDENTIFICATION</scope>
</reference>
<evidence type="ECO:0000256" key="9">
    <source>
        <dbReference type="ARBA" id="ARBA00043827"/>
    </source>
</evidence>
<dbReference type="PRINTS" id="PR00738">
    <property type="entry name" value="GLHYDRLASE20"/>
</dbReference>
<feature type="signal peptide" evidence="15">
    <location>
        <begin position="1"/>
        <end position="21"/>
    </location>
</feature>
<dbReference type="Pfam" id="PF00728">
    <property type="entry name" value="Glyco_hydro_20"/>
    <property type="match status" value="1"/>
</dbReference>
<evidence type="ECO:0000313" key="18">
    <source>
        <dbReference type="Ensembl" id="ENSEBUP00000011290.1"/>
    </source>
</evidence>
<evidence type="ECO:0000256" key="13">
    <source>
        <dbReference type="PIRSR" id="PIRSR001093-1"/>
    </source>
</evidence>
<evidence type="ECO:0000259" key="16">
    <source>
        <dbReference type="Pfam" id="PF00728"/>
    </source>
</evidence>
<comment type="catalytic activity">
    <reaction evidence="10">
        <text>N-acetyl-beta-D-galactosaminyl-(1-&gt;4)-beta-D-3-sulfogalactosyl-(1-&gt;4)-beta-D-glucosyl-(1&lt;-&gt;1')-ceramide + H2O = a beta-D-3-sulfogalactosyl-(1-&gt;4)-beta-D-glucosyl-(1&lt;-&gt;1')-ceramide + N-acetyl-beta-D-galactosamine</text>
        <dbReference type="Rhea" id="RHEA:48276"/>
        <dbReference type="ChEBI" id="CHEBI:15377"/>
        <dbReference type="ChEBI" id="CHEBI:28497"/>
        <dbReference type="ChEBI" id="CHEBI:90163"/>
        <dbReference type="ChEBI" id="CHEBI:90164"/>
    </reaction>
    <physiologicalReaction direction="left-to-right" evidence="10">
        <dbReference type="Rhea" id="RHEA:48277"/>
    </physiologicalReaction>
</comment>
<dbReference type="InterPro" id="IPR029019">
    <property type="entry name" value="HEX_eukaryotic_N"/>
</dbReference>
<evidence type="ECO:0000256" key="4">
    <source>
        <dbReference type="ARBA" id="ARBA00022801"/>
    </source>
</evidence>
<keyword evidence="5" id="KW-0325">Glycoprotein</keyword>
<dbReference type="InterPro" id="IPR015883">
    <property type="entry name" value="Glyco_hydro_20_cat"/>
</dbReference>
<comment type="catalytic activity">
    <reaction evidence="9">
        <text>a ganglioside GM2 + H2O = a ganglioside GM3 + N-acetyl-beta-D-galactosamine</text>
        <dbReference type="Rhea" id="RHEA:47968"/>
        <dbReference type="ChEBI" id="CHEBI:15377"/>
        <dbReference type="ChEBI" id="CHEBI:28497"/>
        <dbReference type="ChEBI" id="CHEBI:79210"/>
        <dbReference type="ChEBI" id="CHEBI:79218"/>
    </reaction>
    <physiologicalReaction direction="left-to-right" evidence="9">
        <dbReference type="Rhea" id="RHEA:47969"/>
    </physiologicalReaction>
</comment>
<evidence type="ECO:0000256" key="6">
    <source>
        <dbReference type="ARBA" id="ARBA00023295"/>
    </source>
</evidence>
<evidence type="ECO:0000256" key="5">
    <source>
        <dbReference type="ARBA" id="ARBA00023180"/>
    </source>
</evidence>
<dbReference type="SUPFAM" id="SSF55545">
    <property type="entry name" value="beta-N-acetylhexosaminidase-like domain"/>
    <property type="match status" value="1"/>
</dbReference>
<dbReference type="FunFam" id="3.20.20.80:FF:000063">
    <property type="entry name" value="Beta-hexosaminidase"/>
    <property type="match status" value="1"/>
</dbReference>
<keyword evidence="4 12" id="KW-0378">Hydrolase</keyword>
<keyword evidence="6 12" id="KW-0326">Glycosidase</keyword>
<proteinExistence type="inferred from homology"/>
<dbReference type="GO" id="GO:0005975">
    <property type="term" value="P:carbohydrate metabolic process"/>
    <property type="evidence" value="ECO:0007669"/>
    <property type="project" value="InterPro"/>
</dbReference>
<evidence type="ECO:0000256" key="12">
    <source>
        <dbReference type="PIRNR" id="PIRNR001093"/>
    </source>
</evidence>
<evidence type="ECO:0000256" key="7">
    <source>
        <dbReference type="ARBA" id="ARBA00023505"/>
    </source>
</evidence>
<organism evidence="18 19">
    <name type="scientific">Eptatretus burgeri</name>
    <name type="common">Inshore hagfish</name>
    <dbReference type="NCBI Taxonomy" id="7764"/>
    <lineage>
        <taxon>Eukaryota</taxon>
        <taxon>Metazoa</taxon>
        <taxon>Chordata</taxon>
        <taxon>Craniata</taxon>
        <taxon>Vertebrata</taxon>
        <taxon>Cyclostomata</taxon>
        <taxon>Myxini</taxon>
        <taxon>Myxiniformes</taxon>
        <taxon>Myxinidae</taxon>
        <taxon>Eptatretinae</taxon>
        <taxon>Eptatretus</taxon>
    </lineage>
</organism>
<dbReference type="PIRSF" id="PIRSF001093">
    <property type="entry name" value="B-hxosamndse_ab_euk"/>
    <property type="match status" value="1"/>
</dbReference>
<protein>
    <recommendedName>
        <fullName evidence="12">Beta-hexosaminidase</fullName>
        <ecNumber evidence="12">3.2.1.52</ecNumber>
    </recommendedName>
</protein>
<evidence type="ECO:0000256" key="11">
    <source>
        <dbReference type="ARBA" id="ARBA00049464"/>
    </source>
</evidence>
<dbReference type="GeneTree" id="ENSGT00390000008107"/>
<keyword evidence="19" id="KW-1185">Reference proteome</keyword>
<feature type="chain" id="PRO_5034827681" description="Beta-hexosaminidase" evidence="15">
    <location>
        <begin position="22"/>
        <end position="534"/>
    </location>
</feature>
<comment type="catalytic activity">
    <reaction evidence="8">
        <text>a ganglioside GM2 (d18:1(4E)) + H2O = a ganglioside GM3 (d18:1(4E)) + N-acetyl-beta-D-galactosamine</text>
        <dbReference type="Rhea" id="RHEA:47940"/>
        <dbReference type="ChEBI" id="CHEBI:15377"/>
        <dbReference type="ChEBI" id="CHEBI:28497"/>
        <dbReference type="ChEBI" id="CHEBI:60065"/>
        <dbReference type="ChEBI" id="CHEBI:71502"/>
    </reaction>
    <physiologicalReaction direction="left-to-right" evidence="8">
        <dbReference type="Rhea" id="RHEA:47941"/>
    </physiologicalReaction>
</comment>
<dbReference type="InterPro" id="IPR017853">
    <property type="entry name" value="GH"/>
</dbReference>
<dbReference type="PANTHER" id="PTHR22600">
    <property type="entry name" value="BETA-HEXOSAMINIDASE"/>
    <property type="match status" value="1"/>
</dbReference>
<dbReference type="GO" id="GO:0006689">
    <property type="term" value="P:ganglioside catabolic process"/>
    <property type="evidence" value="ECO:0007669"/>
    <property type="project" value="TreeGrafter"/>
</dbReference>
<dbReference type="GO" id="GO:0030203">
    <property type="term" value="P:glycosaminoglycan metabolic process"/>
    <property type="evidence" value="ECO:0007669"/>
    <property type="project" value="TreeGrafter"/>
</dbReference>
<comment type="catalytic activity">
    <reaction evidence="7">
        <text>beta-D-GalNAc-(1-&gt;4)-alpha-L-IdoA-(1-&gt;3)-beta-D-GalNAc-4-sulfate-(1-&gt;4)-alpha-L-IdoA-(1-&gt;3)-D-GalNAc-4-sulfate + H2O = alpha-L-IdoA-(1-&gt;3)-beta-D-GalNAc-4-sulfate-(1-&gt;4)-alpha-L-IdoA-(1-&gt;3)-D-GalNAc-4-sulfate + N-acetyl-D-galactosamine</text>
        <dbReference type="Rhea" id="RHEA:64372"/>
        <dbReference type="ChEBI" id="CHEBI:15377"/>
        <dbReference type="ChEBI" id="CHEBI:28037"/>
        <dbReference type="ChEBI" id="CHEBI:152565"/>
        <dbReference type="ChEBI" id="CHEBI:152566"/>
    </reaction>
    <physiologicalReaction direction="left-to-right" evidence="7">
        <dbReference type="Rhea" id="RHEA:64373"/>
    </physiologicalReaction>
</comment>
<dbReference type="GO" id="GO:0005764">
    <property type="term" value="C:lysosome"/>
    <property type="evidence" value="ECO:0007669"/>
    <property type="project" value="TreeGrafter"/>
</dbReference>
<keyword evidence="14" id="KW-1015">Disulfide bond</keyword>
<comment type="catalytic activity">
    <reaction evidence="1 12">
        <text>Hydrolysis of terminal non-reducing N-acetyl-D-hexosamine residues in N-acetyl-beta-D-hexosaminides.</text>
        <dbReference type="EC" id="3.2.1.52"/>
    </reaction>
</comment>
<dbReference type="InterPro" id="IPR029018">
    <property type="entry name" value="Hex-like_dom2"/>
</dbReference>
<feature type="active site" description="Proton donor" evidence="13">
    <location>
        <position position="327"/>
    </location>
</feature>
<sequence>MRTVQLTVFWCFLVWMPGALGWSAMNGVLWPQPQKVIRSAEAFTLPRSGFRIEHGPGSAAGANCSVLQNAFRRYYLLILPRRVGVNHVKSSRKSLLRLLVSVKTAKHCAEYPNLGDSEAYHLVVQQENATLTADNVWGALRGLETFSQLVSEANDGSLIVNKTIIDDFPRFSHRGLLLDTSRHFLPLYILFQNLDAMSYNKFNVLHWHIVDDPSFPYQSVMFPELSNKGAYNPATHIYTQMDVAAVNEYARLRGIRVVPEFDTPGHVQSWNKGQPGLLTKCYAGTKPTGSYGPVNPVLNSTYNFMKRFFTEISHVFHDHYIHLGGDEVDFSCWRSNPVIKDFMAKMKFGTVYRKLESFYIKRILDIVTANKKGYLVWQEVFDNNVTLKADTVVEVWKNPHFDVELSRVTATGFRAVLAAPWYVNVIGYGQDWRRYYMMDPQNFKGSEAQKKLVVGGEACIWGEYVDATNIMHRLWPRASAVAERLWSDGSVNNTTKAYPRLASHRCRMLMRGIPAQPLFVGFCEQEYTGGWAKR</sequence>
<dbReference type="InterPro" id="IPR025705">
    <property type="entry name" value="Beta_hexosaminidase_sua/sub"/>
</dbReference>
<dbReference type="CDD" id="cd06562">
    <property type="entry name" value="GH20_HexA_HexB-like"/>
    <property type="match status" value="1"/>
</dbReference>
<evidence type="ECO:0000256" key="2">
    <source>
        <dbReference type="ARBA" id="ARBA00006285"/>
    </source>
</evidence>
<evidence type="ECO:0000313" key="19">
    <source>
        <dbReference type="Proteomes" id="UP000694388"/>
    </source>
</evidence>
<dbReference type="PANTHER" id="PTHR22600:SF21">
    <property type="entry name" value="BETA-HEXOSAMINIDASE A"/>
    <property type="match status" value="1"/>
</dbReference>
<dbReference type="Gene3D" id="3.20.20.80">
    <property type="entry name" value="Glycosidases"/>
    <property type="match status" value="1"/>
</dbReference>
<comment type="similarity">
    <text evidence="2 12">Belongs to the glycosyl hydrolase 20 family.</text>
</comment>
<dbReference type="GO" id="GO:0016020">
    <property type="term" value="C:membrane"/>
    <property type="evidence" value="ECO:0007669"/>
    <property type="project" value="TreeGrafter"/>
</dbReference>
<accession>A0A8C4Q7R3</accession>
<feature type="disulfide bond" evidence="14">
    <location>
        <begin position="281"/>
        <end position="332"/>
    </location>
</feature>
<dbReference type="Gene3D" id="3.30.379.10">
    <property type="entry name" value="Chitobiase/beta-hexosaminidase domain 2-like"/>
    <property type="match status" value="1"/>
</dbReference>
<evidence type="ECO:0000256" key="15">
    <source>
        <dbReference type="SAM" id="SignalP"/>
    </source>
</evidence>
<name>A0A8C4Q7R3_EPTBU</name>
<feature type="disulfide bond" evidence="14">
    <location>
        <begin position="506"/>
        <end position="523"/>
    </location>
</feature>
<feature type="disulfide bond" evidence="14">
    <location>
        <begin position="64"/>
        <end position="108"/>
    </location>
</feature>
<dbReference type="GO" id="GO:0004563">
    <property type="term" value="F:beta-N-acetylhexosaminidase activity"/>
    <property type="evidence" value="ECO:0007669"/>
    <property type="project" value="UniProtKB-EC"/>
</dbReference>
<dbReference type="AlphaFoldDB" id="A0A8C4Q7R3"/>
<keyword evidence="3 15" id="KW-0732">Signal</keyword>
<dbReference type="SUPFAM" id="SSF51445">
    <property type="entry name" value="(Trans)glycosidases"/>
    <property type="match status" value="1"/>
</dbReference>
<dbReference type="Pfam" id="PF14845">
    <property type="entry name" value="Glycohydro_20b2"/>
    <property type="match status" value="1"/>
</dbReference>
<dbReference type="Ensembl" id="ENSEBUT00000011855.1">
    <property type="protein sequence ID" value="ENSEBUP00000011290.1"/>
    <property type="gene ID" value="ENSEBUG00000007251.1"/>
</dbReference>
<dbReference type="EC" id="3.2.1.52" evidence="12"/>
<feature type="domain" description="Beta-hexosaminidase eukaryotic type N-terminal" evidence="17">
    <location>
        <begin position="29"/>
        <end position="149"/>
    </location>
</feature>
<evidence type="ECO:0000256" key="10">
    <source>
        <dbReference type="ARBA" id="ARBA00047301"/>
    </source>
</evidence>
<evidence type="ECO:0000256" key="3">
    <source>
        <dbReference type="ARBA" id="ARBA00022729"/>
    </source>
</evidence>
<evidence type="ECO:0000256" key="8">
    <source>
        <dbReference type="ARBA" id="ARBA00043767"/>
    </source>
</evidence>
<dbReference type="Proteomes" id="UP000694388">
    <property type="component" value="Unplaced"/>
</dbReference>
<dbReference type="OMA" id="HATDTQS"/>
<reference evidence="18" key="2">
    <citation type="submission" date="2025-09" db="UniProtKB">
        <authorList>
            <consortium name="Ensembl"/>
        </authorList>
    </citation>
    <scope>IDENTIFICATION</scope>
</reference>
<comment type="catalytic activity">
    <reaction evidence="11">
        <text>N-acetyl-beta-D-6-sulfogalactosaminyl-(1-&gt;4)-alpha-L-iduronyl-(1-&gt;3)-N-acetyl-D-6-sulfogalactosamine + H2O = alpha-L-iduronyl-(1-&gt;3)-N-acetyl-D-6-sulfogalactosamine + N-acetyl-D-6-sulfogalactosamine</text>
        <dbReference type="Rhea" id="RHEA:64384"/>
        <dbReference type="ChEBI" id="CHEBI:15377"/>
        <dbReference type="ChEBI" id="CHEBI:152567"/>
        <dbReference type="ChEBI" id="CHEBI:152568"/>
        <dbReference type="ChEBI" id="CHEBI:153064"/>
    </reaction>
    <physiologicalReaction direction="left-to-right" evidence="11">
        <dbReference type="Rhea" id="RHEA:64385"/>
    </physiologicalReaction>
</comment>
<evidence type="ECO:0000256" key="1">
    <source>
        <dbReference type="ARBA" id="ARBA00001231"/>
    </source>
</evidence>
<feature type="domain" description="Glycoside hydrolase family 20 catalytic" evidence="16">
    <location>
        <begin position="171"/>
        <end position="488"/>
    </location>
</feature>
<evidence type="ECO:0000259" key="17">
    <source>
        <dbReference type="Pfam" id="PF14845"/>
    </source>
</evidence>